<dbReference type="InterPro" id="IPR016032">
    <property type="entry name" value="Sig_transdc_resp-reg_C-effctor"/>
</dbReference>
<dbReference type="SUPFAM" id="SSF46894">
    <property type="entry name" value="C-terminal effector domain of the bipartite response regulators"/>
    <property type="match status" value="1"/>
</dbReference>
<reference evidence="6 8" key="1">
    <citation type="submission" date="2018-06" db="EMBL/GenBank/DDBJ databases">
        <authorList>
            <consortium name="Pathogen Informatics"/>
            <person name="Doyle S."/>
        </authorList>
    </citation>
    <scope>NUCLEOTIDE SEQUENCE [LARGE SCALE GENOMIC DNA]</scope>
    <source>
        <strain evidence="6 8">NCTC11159</strain>
    </source>
</reference>
<sequence length="221" mass="24807">MNKKVNLMILDDHDVVRAGLETSVLHNDELHLLGSFRLSEQLLVALKNKEPDIILLDFSLGSDEMDGFNLIQYIHSHHPKCKILVVSAIELSGTISLILRAGAKGFFSKTQPLDQLNQAIRTVYLGRTYLSTKIKNETGIRFDPKKKEQDIEVVNPYKNLSIREAEVIRCCLSGMTMTDIAGKFSKSIKTVSAQKLSAFKKIGVNSDRELFILNANFIKSE</sequence>
<evidence type="ECO:0000259" key="4">
    <source>
        <dbReference type="PROSITE" id="PS50043"/>
    </source>
</evidence>
<evidence type="ECO:0000259" key="5">
    <source>
        <dbReference type="PROSITE" id="PS50110"/>
    </source>
</evidence>
<evidence type="ECO:0000256" key="1">
    <source>
        <dbReference type="ARBA" id="ARBA00022553"/>
    </source>
</evidence>
<dbReference type="InterPro" id="IPR058245">
    <property type="entry name" value="NreC/VraR/RcsB-like_REC"/>
</dbReference>
<organism evidence="6 8">
    <name type="scientific">Iodobacter fluviatilis</name>
    <dbReference type="NCBI Taxonomy" id="537"/>
    <lineage>
        <taxon>Bacteria</taxon>
        <taxon>Pseudomonadati</taxon>
        <taxon>Pseudomonadota</taxon>
        <taxon>Betaproteobacteria</taxon>
        <taxon>Neisseriales</taxon>
        <taxon>Chitinibacteraceae</taxon>
        <taxon>Iodobacter</taxon>
    </lineage>
</organism>
<feature type="domain" description="Response regulatory" evidence="5">
    <location>
        <begin position="6"/>
        <end position="124"/>
    </location>
</feature>
<feature type="modified residue" description="4-aspartylphosphate" evidence="3">
    <location>
        <position position="57"/>
    </location>
</feature>
<evidence type="ECO:0000313" key="9">
    <source>
        <dbReference type="Proteomes" id="UP000295794"/>
    </source>
</evidence>
<dbReference type="GO" id="GO:0000160">
    <property type="term" value="P:phosphorelay signal transduction system"/>
    <property type="evidence" value="ECO:0007669"/>
    <property type="project" value="InterPro"/>
</dbReference>
<keyword evidence="1 3" id="KW-0597">Phosphoprotein</keyword>
<dbReference type="PANTHER" id="PTHR43214:SF17">
    <property type="entry name" value="TRANSCRIPTIONAL REGULATORY PROTEIN RCSB"/>
    <property type="match status" value="1"/>
</dbReference>
<dbReference type="InterPro" id="IPR001789">
    <property type="entry name" value="Sig_transdc_resp-reg_receiver"/>
</dbReference>
<reference evidence="7 9" key="2">
    <citation type="submission" date="2019-03" db="EMBL/GenBank/DDBJ databases">
        <title>Genomic Encyclopedia of Type Strains, Phase IV (KMG-IV): sequencing the most valuable type-strain genomes for metagenomic binning, comparative biology and taxonomic classification.</title>
        <authorList>
            <person name="Goeker M."/>
        </authorList>
    </citation>
    <scope>NUCLEOTIDE SEQUENCE [LARGE SCALE GENOMIC DNA]</scope>
    <source>
        <strain evidence="7 9">DSM 3764</strain>
    </source>
</reference>
<dbReference type="EMBL" id="UGHR01000001">
    <property type="protein sequence ID" value="STQ90678.1"/>
    <property type="molecule type" value="Genomic_DNA"/>
</dbReference>
<dbReference type="OrthoDB" id="9796655at2"/>
<dbReference type="InterPro" id="IPR039420">
    <property type="entry name" value="WalR-like"/>
</dbReference>
<dbReference type="InterPro" id="IPR011006">
    <property type="entry name" value="CheY-like_superfamily"/>
</dbReference>
<dbReference type="AlphaFoldDB" id="A0A377Q7I2"/>
<dbReference type="Pfam" id="PF00196">
    <property type="entry name" value="GerE"/>
    <property type="match status" value="1"/>
</dbReference>
<evidence type="ECO:0000256" key="2">
    <source>
        <dbReference type="ARBA" id="ARBA00023125"/>
    </source>
</evidence>
<feature type="domain" description="HTH luxR-type" evidence="4">
    <location>
        <begin position="153"/>
        <end position="217"/>
    </location>
</feature>
<evidence type="ECO:0000313" key="8">
    <source>
        <dbReference type="Proteomes" id="UP000255108"/>
    </source>
</evidence>
<name>A0A377Q7I2_9NEIS</name>
<evidence type="ECO:0000313" key="7">
    <source>
        <dbReference type="EMBL" id="TCU89308.1"/>
    </source>
</evidence>
<dbReference type="CDD" id="cd06170">
    <property type="entry name" value="LuxR_C_like"/>
    <property type="match status" value="1"/>
</dbReference>
<proteinExistence type="predicted"/>
<dbReference type="PROSITE" id="PS50043">
    <property type="entry name" value="HTH_LUXR_2"/>
    <property type="match status" value="1"/>
</dbReference>
<dbReference type="CDD" id="cd17535">
    <property type="entry name" value="REC_NarL-like"/>
    <property type="match status" value="1"/>
</dbReference>
<dbReference type="Pfam" id="PF00072">
    <property type="entry name" value="Response_reg"/>
    <property type="match status" value="1"/>
</dbReference>
<dbReference type="PANTHER" id="PTHR43214">
    <property type="entry name" value="TWO-COMPONENT RESPONSE REGULATOR"/>
    <property type="match status" value="1"/>
</dbReference>
<keyword evidence="9" id="KW-1185">Reference proteome</keyword>
<dbReference type="SMART" id="SM00448">
    <property type="entry name" value="REC"/>
    <property type="match status" value="1"/>
</dbReference>
<dbReference type="InterPro" id="IPR000792">
    <property type="entry name" value="Tscrpt_reg_LuxR_C"/>
</dbReference>
<dbReference type="GO" id="GO:0006355">
    <property type="term" value="P:regulation of DNA-templated transcription"/>
    <property type="evidence" value="ECO:0007669"/>
    <property type="project" value="InterPro"/>
</dbReference>
<dbReference type="SUPFAM" id="SSF52172">
    <property type="entry name" value="CheY-like"/>
    <property type="match status" value="1"/>
</dbReference>
<keyword evidence="2" id="KW-0238">DNA-binding</keyword>
<evidence type="ECO:0000313" key="6">
    <source>
        <dbReference type="EMBL" id="STQ90678.1"/>
    </source>
</evidence>
<dbReference type="RefSeq" id="WP_115226964.1">
    <property type="nucleotide sequence ID" value="NZ_CAWOLO010000002.1"/>
</dbReference>
<dbReference type="EMBL" id="SMBT01000002">
    <property type="protein sequence ID" value="TCU89308.1"/>
    <property type="molecule type" value="Genomic_DNA"/>
</dbReference>
<protein>
    <submittedName>
        <fullName evidence="7">LuxR family two component transcriptional regulator</fullName>
    </submittedName>
    <submittedName>
        <fullName evidence="6">Nitrogen regulation protein C</fullName>
    </submittedName>
</protein>
<dbReference type="Gene3D" id="3.40.50.2300">
    <property type="match status" value="1"/>
</dbReference>
<evidence type="ECO:0000256" key="3">
    <source>
        <dbReference type="PROSITE-ProRule" id="PRU00169"/>
    </source>
</evidence>
<dbReference type="Proteomes" id="UP000255108">
    <property type="component" value="Unassembled WGS sequence"/>
</dbReference>
<accession>A0A377Q7I2</accession>
<dbReference type="SMART" id="SM00421">
    <property type="entry name" value="HTH_LUXR"/>
    <property type="match status" value="1"/>
</dbReference>
<gene>
    <name evidence="6" type="primary">nreC</name>
    <name evidence="7" type="ORF">EV682_102220</name>
    <name evidence="6" type="ORF">NCTC11159_01745</name>
</gene>
<dbReference type="Proteomes" id="UP000295794">
    <property type="component" value="Unassembled WGS sequence"/>
</dbReference>
<dbReference type="PROSITE" id="PS50110">
    <property type="entry name" value="RESPONSE_REGULATORY"/>
    <property type="match status" value="1"/>
</dbReference>
<dbReference type="GO" id="GO:0003677">
    <property type="term" value="F:DNA binding"/>
    <property type="evidence" value="ECO:0007669"/>
    <property type="project" value="UniProtKB-KW"/>
</dbReference>